<dbReference type="PANTHER" id="PTHR43054:SF1">
    <property type="entry name" value="SCYLLO-INOSITOL 2-DEHYDROGENASE (NADP(+)) IOLU"/>
    <property type="match status" value="1"/>
</dbReference>
<dbReference type="InterPro" id="IPR036291">
    <property type="entry name" value="NAD(P)-bd_dom_sf"/>
</dbReference>
<accession>A0A7R7EJD5</accession>
<evidence type="ECO:0000313" key="3">
    <source>
        <dbReference type="EMBL" id="BCN29850.1"/>
    </source>
</evidence>
<dbReference type="Pfam" id="PF01408">
    <property type="entry name" value="GFO_IDH_MocA"/>
    <property type="match status" value="1"/>
</dbReference>
<dbReference type="GO" id="GO:0000166">
    <property type="term" value="F:nucleotide binding"/>
    <property type="evidence" value="ECO:0007669"/>
    <property type="project" value="InterPro"/>
</dbReference>
<evidence type="ECO:0000259" key="1">
    <source>
        <dbReference type="Pfam" id="PF01408"/>
    </source>
</evidence>
<dbReference type="SUPFAM" id="SSF51735">
    <property type="entry name" value="NAD(P)-binding Rossmann-fold domains"/>
    <property type="match status" value="1"/>
</dbReference>
<evidence type="ECO:0000259" key="2">
    <source>
        <dbReference type="Pfam" id="PF22725"/>
    </source>
</evidence>
<dbReference type="Gene3D" id="3.30.360.10">
    <property type="entry name" value="Dihydrodipicolinate Reductase, domain 2"/>
    <property type="match status" value="1"/>
</dbReference>
<feature type="domain" description="Gfo/Idh/MocA-like oxidoreductase N-terminal" evidence="1">
    <location>
        <begin position="2"/>
        <end position="118"/>
    </location>
</feature>
<name>A0A7R7EJD5_9FIRM</name>
<evidence type="ECO:0000313" key="4">
    <source>
        <dbReference type="Proteomes" id="UP000595897"/>
    </source>
</evidence>
<dbReference type="KEGG" id="ahb:bsdtb5_11450"/>
<protein>
    <submittedName>
        <fullName evidence="3">NAD(P)-dependent oxidoreductase</fullName>
    </submittedName>
</protein>
<dbReference type="AlphaFoldDB" id="A0A7R7EJD5"/>
<dbReference type="Proteomes" id="UP000595897">
    <property type="component" value="Chromosome"/>
</dbReference>
<dbReference type="SUPFAM" id="SSF55347">
    <property type="entry name" value="Glyceraldehyde-3-phosphate dehydrogenase-like, C-terminal domain"/>
    <property type="match status" value="1"/>
</dbReference>
<gene>
    <name evidence="3" type="ORF">bsdtb5_11450</name>
</gene>
<keyword evidence="4" id="KW-1185">Reference proteome</keyword>
<dbReference type="InterPro" id="IPR055170">
    <property type="entry name" value="GFO_IDH_MocA-like_dom"/>
</dbReference>
<dbReference type="EMBL" id="AP024169">
    <property type="protein sequence ID" value="BCN29850.1"/>
    <property type="molecule type" value="Genomic_DNA"/>
</dbReference>
<dbReference type="PANTHER" id="PTHR43054">
    <property type="match status" value="1"/>
</dbReference>
<dbReference type="Pfam" id="PF22725">
    <property type="entry name" value="GFO_IDH_MocA_C3"/>
    <property type="match status" value="1"/>
</dbReference>
<organism evidence="3 4">
    <name type="scientific">Anaeromicropila herbilytica</name>
    <dbReference type="NCBI Taxonomy" id="2785025"/>
    <lineage>
        <taxon>Bacteria</taxon>
        <taxon>Bacillati</taxon>
        <taxon>Bacillota</taxon>
        <taxon>Clostridia</taxon>
        <taxon>Lachnospirales</taxon>
        <taxon>Lachnospiraceae</taxon>
        <taxon>Anaeromicropila</taxon>
    </lineage>
</organism>
<proteinExistence type="predicted"/>
<reference evidence="3 4" key="1">
    <citation type="submission" date="2020-11" db="EMBL/GenBank/DDBJ databases">
        <title>Draft genome sequencing of a Lachnospiraceae strain isolated from anoxic soil subjected to BSD treatment.</title>
        <authorList>
            <person name="Uek A."/>
            <person name="Tonouchi A."/>
        </authorList>
    </citation>
    <scope>NUCLEOTIDE SEQUENCE [LARGE SCALE GENOMIC DNA]</scope>
    <source>
        <strain evidence="3 4">TB5</strain>
    </source>
</reference>
<sequence length="329" mass="37278">MKLGIVGLGGIVPQCLESIKEIEYIECVAICVREPKVQLAKEVATKYQFNKVYTVYDEMLMDDEIDFVYIGIINSLHYQYAKKALEYGKHVITEKPFTSTVEEAEEIINLAIRNKLFLFEAITVLYSPNYIALKKYIPQIGDIKLIQGNFSQYSSRYGKYLNGEVLPAFDPKLSGGALYDINIYNIHFVVGLFGEAKDVLYNANLGYNGVDTSGIVTLKYDNFIVTLIGAKDSSSPCHIIIQGTKGYIRMNGSPNICESIDIVIEDKIETLKNNSHKNHMVNEFIAFEEMYRLNQLDQCYDYLAHSLKVMKTAVRARKDANIIFDADCI</sequence>
<dbReference type="InterPro" id="IPR000683">
    <property type="entry name" value="Gfo/Idh/MocA-like_OxRdtase_N"/>
</dbReference>
<dbReference type="Gene3D" id="3.40.50.720">
    <property type="entry name" value="NAD(P)-binding Rossmann-like Domain"/>
    <property type="match status" value="1"/>
</dbReference>
<feature type="domain" description="GFO/IDH/MocA-like oxidoreductase" evidence="2">
    <location>
        <begin position="139"/>
        <end position="249"/>
    </location>
</feature>
<dbReference type="RefSeq" id="WP_271715106.1">
    <property type="nucleotide sequence ID" value="NZ_AP024169.1"/>
</dbReference>